<feature type="compositionally biased region" description="Polar residues" evidence="6">
    <location>
        <begin position="665"/>
        <end position="683"/>
    </location>
</feature>
<sequence length="693" mass="76081">MDGAKSLTARDLELCTEDSVALEQHIRELEAFELTMDPNDFSPAGDLATPGEFYMQLLCLYLRQMDLMNAKFLWKRIPPAIKANDANLKTIWEIAVLLLKKQYPQCLSLTQTLLSHPDLSASMRHHVKSIFISLRTYILNLVCSAFSTISLTKLSDLLRSSPEDSADLLTARGWSFSPNGLYLHAPESAPSKSLEEVSLPPAPVSLSARPPLIDPDLPLQCPKCPFLADNSISFRQHGWSAHVLRKGRTGRRKFRSCLFLCSHCLAATTDLARLEQHFASCRVLAEPIQSQARVLINWVELEVGDEHEACNDDDHGDPCSESDDDQQMTEQEEGDDNHKDSCTAPPAILAPSPKPAPSSVSSSHLGSGTATCNAVKSPVVHPIATDSISCSTAVSPTTVHSANTTTTTTTTTPSNLLLSPPNNASSPGLILEGKYVTKDWSKLIVRSEKKFMCQACRKSLYNGRTEVVFHVVTRHLLGHEIETELSQQGRLSTPIKRSIGNLFADGMRIRSGVHYKDAERVEAALFRSVELHLRRRNPVPPATGPTVYICSDCGVTFTDAQLAYAHINDELRAFLPEFMRTRSCPWSLSSREEWVWCVPDLPLLSPASSTAVLDDASGAGLFSPRPPTTLPSREDQMEFMGSVDLGPVDDAPESRESHFPVKFASMTNNIQQKGGSVSGSNKPGPTARSRNDL</sequence>
<dbReference type="PANTHER" id="PTHR13339:SF0">
    <property type="entry name" value="COP9 SIGNALOSOME COMPLEX SUBUNIT 8"/>
    <property type="match status" value="1"/>
</dbReference>
<dbReference type="Proteomes" id="UP000275846">
    <property type="component" value="Unassembled WGS sequence"/>
</dbReference>
<dbReference type="InterPro" id="IPR033464">
    <property type="entry name" value="CSN8_PSD8_EIF3K"/>
</dbReference>
<evidence type="ECO:0000256" key="3">
    <source>
        <dbReference type="ARBA" id="ARBA00022490"/>
    </source>
</evidence>
<dbReference type="AlphaFoldDB" id="A0A183SFU4"/>
<name>A0A183SFU4_SCHSO</name>
<dbReference type="GO" id="GO:0010387">
    <property type="term" value="P:COP9 signalosome assembly"/>
    <property type="evidence" value="ECO:0007669"/>
    <property type="project" value="InterPro"/>
</dbReference>
<dbReference type="EMBL" id="UYSU01032426">
    <property type="protein sequence ID" value="VDL89477.1"/>
    <property type="molecule type" value="Genomic_DNA"/>
</dbReference>
<protein>
    <submittedName>
        <fullName evidence="10">CSN8_PSD8_EIF3K domain-containing protein</fullName>
    </submittedName>
</protein>
<evidence type="ECO:0000256" key="4">
    <source>
        <dbReference type="ARBA" id="ARBA00022790"/>
    </source>
</evidence>
<reference evidence="8 9" key="2">
    <citation type="submission" date="2018-11" db="EMBL/GenBank/DDBJ databases">
        <authorList>
            <consortium name="Pathogen Informatics"/>
        </authorList>
    </citation>
    <scope>NUCLEOTIDE SEQUENCE [LARGE SCALE GENOMIC DNA]</scope>
    <source>
        <strain evidence="8 9">NST_G2</strain>
    </source>
</reference>
<evidence type="ECO:0000256" key="1">
    <source>
        <dbReference type="ARBA" id="ARBA00004123"/>
    </source>
</evidence>
<keyword evidence="9" id="KW-1185">Reference proteome</keyword>
<dbReference type="STRING" id="70667.A0A183SFU4"/>
<reference evidence="10" key="1">
    <citation type="submission" date="2016-06" db="UniProtKB">
        <authorList>
            <consortium name="WormBaseParasite"/>
        </authorList>
    </citation>
    <scope>IDENTIFICATION</scope>
</reference>
<dbReference type="PANTHER" id="PTHR13339">
    <property type="entry name" value="COP9 SIGNALOSOME COMPLEX SUBUNIT 8"/>
    <property type="match status" value="1"/>
</dbReference>
<feature type="compositionally biased region" description="Low complexity" evidence="6">
    <location>
        <begin position="395"/>
        <end position="421"/>
    </location>
</feature>
<comment type="subcellular location">
    <subcellularLocation>
        <location evidence="2">Cytoplasm</location>
    </subcellularLocation>
    <subcellularLocation>
        <location evidence="1">Nucleus</location>
    </subcellularLocation>
</comment>
<feature type="compositionally biased region" description="Basic and acidic residues" evidence="6">
    <location>
        <begin position="309"/>
        <end position="318"/>
    </location>
</feature>
<feature type="compositionally biased region" description="Acidic residues" evidence="6">
    <location>
        <begin position="320"/>
        <end position="335"/>
    </location>
</feature>
<gene>
    <name evidence="8" type="ORF">SSLN_LOCUS3092</name>
</gene>
<dbReference type="InterPro" id="IPR033205">
    <property type="entry name" value="COP9_CSN8"/>
</dbReference>
<dbReference type="GO" id="GO:0000338">
    <property type="term" value="P:protein deneddylation"/>
    <property type="evidence" value="ECO:0007669"/>
    <property type="project" value="InterPro"/>
</dbReference>
<evidence type="ECO:0000259" key="7">
    <source>
        <dbReference type="Pfam" id="PF10075"/>
    </source>
</evidence>
<feature type="region of interest" description="Disordered" evidence="6">
    <location>
        <begin position="392"/>
        <end position="421"/>
    </location>
</feature>
<evidence type="ECO:0000256" key="6">
    <source>
        <dbReference type="SAM" id="MobiDB-lite"/>
    </source>
</evidence>
<dbReference type="Gene3D" id="1.25.40.990">
    <property type="match status" value="1"/>
</dbReference>
<feature type="compositionally biased region" description="Low complexity" evidence="6">
    <location>
        <begin position="344"/>
        <end position="363"/>
    </location>
</feature>
<dbReference type="OrthoDB" id="5351233at2759"/>
<feature type="domain" description="CSN8/PSMD8/EIF3K" evidence="7">
    <location>
        <begin position="52"/>
        <end position="191"/>
    </location>
</feature>
<evidence type="ECO:0000313" key="9">
    <source>
        <dbReference type="Proteomes" id="UP000275846"/>
    </source>
</evidence>
<evidence type="ECO:0000313" key="8">
    <source>
        <dbReference type="EMBL" id="VDL89477.1"/>
    </source>
</evidence>
<dbReference type="GO" id="GO:0005737">
    <property type="term" value="C:cytoplasm"/>
    <property type="evidence" value="ECO:0007669"/>
    <property type="project" value="UniProtKB-SubCell"/>
</dbReference>
<evidence type="ECO:0000256" key="5">
    <source>
        <dbReference type="ARBA" id="ARBA00023242"/>
    </source>
</evidence>
<evidence type="ECO:0000313" key="10">
    <source>
        <dbReference type="WBParaSite" id="SSLN_0000319201-mRNA-1"/>
    </source>
</evidence>
<dbReference type="WBParaSite" id="SSLN_0000319201-mRNA-1">
    <property type="protein sequence ID" value="SSLN_0000319201-mRNA-1"/>
    <property type="gene ID" value="SSLN_0000319201"/>
</dbReference>
<dbReference type="GO" id="GO:0008180">
    <property type="term" value="C:COP9 signalosome"/>
    <property type="evidence" value="ECO:0007669"/>
    <property type="project" value="UniProtKB-KW"/>
</dbReference>
<keyword evidence="4" id="KW-0736">Signalosome</keyword>
<keyword evidence="5" id="KW-0539">Nucleus</keyword>
<evidence type="ECO:0000256" key="2">
    <source>
        <dbReference type="ARBA" id="ARBA00004496"/>
    </source>
</evidence>
<feature type="region of interest" description="Disordered" evidence="6">
    <location>
        <begin position="664"/>
        <end position="693"/>
    </location>
</feature>
<dbReference type="Pfam" id="PF10075">
    <property type="entry name" value="CSN8_PSD8_EIF3K"/>
    <property type="match status" value="1"/>
</dbReference>
<keyword evidence="3" id="KW-0963">Cytoplasm</keyword>
<proteinExistence type="predicted"/>
<organism evidence="10">
    <name type="scientific">Schistocephalus solidus</name>
    <name type="common">Tapeworm</name>
    <dbReference type="NCBI Taxonomy" id="70667"/>
    <lineage>
        <taxon>Eukaryota</taxon>
        <taxon>Metazoa</taxon>
        <taxon>Spiralia</taxon>
        <taxon>Lophotrochozoa</taxon>
        <taxon>Platyhelminthes</taxon>
        <taxon>Cestoda</taxon>
        <taxon>Eucestoda</taxon>
        <taxon>Diphyllobothriidea</taxon>
        <taxon>Diphyllobothriidae</taxon>
        <taxon>Schistocephalus</taxon>
    </lineage>
</organism>
<accession>A0A183SFU4</accession>
<feature type="region of interest" description="Disordered" evidence="6">
    <location>
        <begin position="309"/>
        <end position="367"/>
    </location>
</feature>